<dbReference type="PANTHER" id="PTHR12675:SF6">
    <property type="entry name" value="ZINC FINGER CCCH DOMAIN-CONTAINING PROTEIN 10"/>
    <property type="match status" value="1"/>
</dbReference>
<feature type="domain" description="C3H1-type" evidence="8">
    <location>
        <begin position="131"/>
        <end position="158"/>
    </location>
</feature>
<keyword evidence="1 5" id="KW-0479">Metal-binding</keyword>
<reference evidence="9" key="1">
    <citation type="submission" date="2020-08" db="EMBL/GenBank/DDBJ databases">
        <title>Spodoptera exigua strain:BAW_Kor-Di-RS1 Genome sequencing and assembly.</title>
        <authorList>
            <person name="Kim J."/>
            <person name="Nam H.Y."/>
            <person name="Kwon M."/>
            <person name="Choi J.H."/>
            <person name="Cho S.R."/>
            <person name="Kim G.-H."/>
        </authorList>
    </citation>
    <scope>NUCLEOTIDE SEQUENCE</scope>
    <source>
        <strain evidence="9">BAW_Kor-Di-RS1</strain>
        <tissue evidence="9">Whole-body</tissue>
    </source>
</reference>
<sequence length="399" mass="44668">MQGTEEEAQAKSRNDEDSINFRPSPNFKHMKKYLKSKFEESNQMSEQSSPTEVTNATMRTNNQEEVKSNANVQPPLPPNPPPPDTPPMIINLKQEIVDDEYQNNDTKSQEFIQTDELKTTIKTDQSETAEEPKVIMCRNFVRGTCKKGAACIFAHKLILSQLPEVYTFCRNFQNSACTFPKCKFVHATVFEKEYFFRSGYLPPHTLAHLKENTAPQPVPSPQTEEAPGIAPANVYPLGLAPPPPPSKPCVVPTHLNYAVPDSTCNMYRTPVIGQKRDWGGDEHEVSSSTEVPLLSTGQSRAKKCKMCESTEIREELLKRKVESHKQKVEELNQKNRLLCTKNARISSVVAALFKPKMPGSNGLNIMPEKENGLMATPNFMTFLAKMLLNAESVVPPDAS</sequence>
<feature type="compositionally biased region" description="Polar residues" evidence="7">
    <location>
        <begin position="41"/>
        <end position="61"/>
    </location>
</feature>
<dbReference type="AlphaFoldDB" id="A0A835GRM0"/>
<accession>A0A835GRM0</accession>
<evidence type="ECO:0000256" key="2">
    <source>
        <dbReference type="ARBA" id="ARBA00022737"/>
    </source>
</evidence>
<dbReference type="OrthoDB" id="250836at2759"/>
<dbReference type="PANTHER" id="PTHR12675">
    <property type="entry name" value="MUSCLEBLIND-LIKE PROTEIN"/>
    <property type="match status" value="1"/>
</dbReference>
<evidence type="ECO:0000256" key="3">
    <source>
        <dbReference type="ARBA" id="ARBA00022771"/>
    </source>
</evidence>
<dbReference type="SMART" id="SM00356">
    <property type="entry name" value="ZnF_C3H1"/>
    <property type="match status" value="2"/>
</dbReference>
<keyword evidence="4 5" id="KW-0862">Zinc</keyword>
<dbReference type="Proteomes" id="UP000648187">
    <property type="component" value="Unassembled WGS sequence"/>
</dbReference>
<dbReference type="EMBL" id="JACKWZ010000020">
    <property type="protein sequence ID" value="KAF9421981.1"/>
    <property type="molecule type" value="Genomic_DNA"/>
</dbReference>
<feature type="coiled-coil region" evidence="6">
    <location>
        <begin position="307"/>
        <end position="341"/>
    </location>
</feature>
<organism evidence="9 10">
    <name type="scientific">Spodoptera exigua</name>
    <name type="common">Beet armyworm</name>
    <name type="synonym">Noctua fulgens</name>
    <dbReference type="NCBI Taxonomy" id="7107"/>
    <lineage>
        <taxon>Eukaryota</taxon>
        <taxon>Metazoa</taxon>
        <taxon>Ecdysozoa</taxon>
        <taxon>Arthropoda</taxon>
        <taxon>Hexapoda</taxon>
        <taxon>Insecta</taxon>
        <taxon>Pterygota</taxon>
        <taxon>Neoptera</taxon>
        <taxon>Endopterygota</taxon>
        <taxon>Lepidoptera</taxon>
        <taxon>Glossata</taxon>
        <taxon>Ditrysia</taxon>
        <taxon>Noctuoidea</taxon>
        <taxon>Noctuidae</taxon>
        <taxon>Amphipyrinae</taxon>
        <taxon>Spodoptera</taxon>
    </lineage>
</organism>
<dbReference type="Gene3D" id="4.10.1000.10">
    <property type="entry name" value="Zinc finger, CCCH-type"/>
    <property type="match status" value="1"/>
</dbReference>
<keyword evidence="3 5" id="KW-0863">Zinc-finger</keyword>
<evidence type="ECO:0000256" key="6">
    <source>
        <dbReference type="SAM" id="Coils"/>
    </source>
</evidence>
<feature type="zinc finger region" description="C3H1-type" evidence="5">
    <location>
        <begin position="163"/>
        <end position="189"/>
    </location>
</feature>
<feature type="domain" description="C3H1-type" evidence="8">
    <location>
        <begin position="163"/>
        <end position="189"/>
    </location>
</feature>
<dbReference type="GO" id="GO:0003723">
    <property type="term" value="F:RNA binding"/>
    <property type="evidence" value="ECO:0007669"/>
    <property type="project" value="TreeGrafter"/>
</dbReference>
<dbReference type="GO" id="GO:0043484">
    <property type="term" value="P:regulation of RNA splicing"/>
    <property type="evidence" value="ECO:0007669"/>
    <property type="project" value="TreeGrafter"/>
</dbReference>
<name>A0A835GRM0_SPOEX</name>
<dbReference type="SUPFAM" id="SSF90229">
    <property type="entry name" value="CCCH zinc finger"/>
    <property type="match status" value="1"/>
</dbReference>
<comment type="caution">
    <text evidence="9">The sequence shown here is derived from an EMBL/GenBank/DDBJ whole genome shotgun (WGS) entry which is preliminary data.</text>
</comment>
<keyword evidence="6" id="KW-0175">Coiled coil</keyword>
<feature type="compositionally biased region" description="Pro residues" evidence="7">
    <location>
        <begin position="74"/>
        <end position="84"/>
    </location>
</feature>
<dbReference type="PROSITE" id="PS50103">
    <property type="entry name" value="ZF_C3H1"/>
    <property type="match status" value="2"/>
</dbReference>
<keyword evidence="10" id="KW-1185">Reference proteome</keyword>
<keyword evidence="2" id="KW-0677">Repeat</keyword>
<evidence type="ECO:0000256" key="4">
    <source>
        <dbReference type="ARBA" id="ARBA00022833"/>
    </source>
</evidence>
<evidence type="ECO:0000259" key="8">
    <source>
        <dbReference type="PROSITE" id="PS50103"/>
    </source>
</evidence>
<evidence type="ECO:0000256" key="1">
    <source>
        <dbReference type="ARBA" id="ARBA00022723"/>
    </source>
</evidence>
<dbReference type="InterPro" id="IPR036855">
    <property type="entry name" value="Znf_CCCH_sf"/>
</dbReference>
<feature type="zinc finger region" description="C3H1-type" evidence="5">
    <location>
        <begin position="131"/>
        <end position="158"/>
    </location>
</feature>
<evidence type="ECO:0000256" key="7">
    <source>
        <dbReference type="SAM" id="MobiDB-lite"/>
    </source>
</evidence>
<proteinExistence type="predicted"/>
<gene>
    <name evidence="9" type="ORF">HW555_002201</name>
</gene>
<evidence type="ECO:0000313" key="10">
    <source>
        <dbReference type="Proteomes" id="UP000648187"/>
    </source>
</evidence>
<protein>
    <recommendedName>
        <fullName evidence="8">C3H1-type domain-containing protein</fullName>
    </recommendedName>
</protein>
<dbReference type="InterPro" id="IPR000571">
    <property type="entry name" value="Znf_CCCH"/>
</dbReference>
<evidence type="ECO:0000256" key="5">
    <source>
        <dbReference type="PROSITE-ProRule" id="PRU00723"/>
    </source>
</evidence>
<feature type="region of interest" description="Disordered" evidence="7">
    <location>
        <begin position="1"/>
        <end position="84"/>
    </location>
</feature>
<evidence type="ECO:0000313" key="9">
    <source>
        <dbReference type="EMBL" id="KAF9421981.1"/>
    </source>
</evidence>
<dbReference type="GO" id="GO:0008270">
    <property type="term" value="F:zinc ion binding"/>
    <property type="evidence" value="ECO:0007669"/>
    <property type="project" value="UniProtKB-KW"/>
</dbReference>